<evidence type="ECO:0000256" key="1">
    <source>
        <dbReference type="SAM" id="MobiDB-lite"/>
    </source>
</evidence>
<feature type="region of interest" description="Disordered" evidence="1">
    <location>
        <begin position="1"/>
        <end position="44"/>
    </location>
</feature>
<comment type="caution">
    <text evidence="2">The sequence shown here is derived from an EMBL/GenBank/DDBJ whole genome shotgun (WGS) entry which is preliminary data.</text>
</comment>
<sequence length="44" mass="5011">MLKIMNRPLEGSDKRAYRSRESDPPTGGQAYAIFLRRTKNTGLN</sequence>
<feature type="compositionally biased region" description="Basic and acidic residues" evidence="1">
    <location>
        <begin position="10"/>
        <end position="23"/>
    </location>
</feature>
<dbReference type="Proteomes" id="UP000581447">
    <property type="component" value="Unassembled WGS sequence"/>
</dbReference>
<proteinExistence type="predicted"/>
<name>A0A840B413_9SPHN</name>
<dbReference type="AlphaFoldDB" id="A0A840B413"/>
<evidence type="ECO:0000313" key="2">
    <source>
        <dbReference type="EMBL" id="MBB3943897.1"/>
    </source>
</evidence>
<gene>
    <name evidence="2" type="ORF">GGR91_002161</name>
</gene>
<keyword evidence="3" id="KW-1185">Reference proteome</keyword>
<accession>A0A840B413</accession>
<reference evidence="2 3" key="1">
    <citation type="submission" date="2020-08" db="EMBL/GenBank/DDBJ databases">
        <title>Genomic Encyclopedia of Type Strains, Phase IV (KMG-IV): sequencing the most valuable type-strain genomes for metagenomic binning, comparative biology and taxonomic classification.</title>
        <authorList>
            <person name="Goeker M."/>
        </authorList>
    </citation>
    <scope>NUCLEOTIDE SEQUENCE [LARGE SCALE GENOMIC DNA]</scope>
    <source>
        <strain evidence="2 3">DSM 29050</strain>
    </source>
</reference>
<evidence type="ECO:0000313" key="3">
    <source>
        <dbReference type="Proteomes" id="UP000581447"/>
    </source>
</evidence>
<organism evidence="2 3">
    <name type="scientific">Sphingorhabdus rigui</name>
    <dbReference type="NCBI Taxonomy" id="1282858"/>
    <lineage>
        <taxon>Bacteria</taxon>
        <taxon>Pseudomonadati</taxon>
        <taxon>Pseudomonadota</taxon>
        <taxon>Alphaproteobacteria</taxon>
        <taxon>Sphingomonadales</taxon>
        <taxon>Sphingomonadaceae</taxon>
        <taxon>Sphingorhabdus</taxon>
    </lineage>
</organism>
<protein>
    <submittedName>
        <fullName evidence="2">Uncharacterized protein</fullName>
    </submittedName>
</protein>
<dbReference type="EMBL" id="JACIEA010000003">
    <property type="protein sequence ID" value="MBB3943897.1"/>
    <property type="molecule type" value="Genomic_DNA"/>
</dbReference>